<keyword evidence="2" id="KW-1185">Reference proteome</keyword>
<dbReference type="KEGG" id="ecu:ECU03_1090"/>
<gene>
    <name evidence="1" type="ordered locus">ECU03_1090</name>
</gene>
<dbReference type="EMBL" id="AL590443">
    <property type="protein sequence ID" value="CAD26253.1"/>
    <property type="molecule type" value="Genomic_DNA"/>
</dbReference>
<name>Q8SW22_ENCCU</name>
<evidence type="ECO:0000313" key="2">
    <source>
        <dbReference type="Proteomes" id="UP000000819"/>
    </source>
</evidence>
<proteinExistence type="predicted"/>
<organism evidence="1 2">
    <name type="scientific">Encephalitozoon cuniculi (strain GB-M1)</name>
    <name type="common">Microsporidian parasite</name>
    <dbReference type="NCBI Taxonomy" id="284813"/>
    <lineage>
        <taxon>Eukaryota</taxon>
        <taxon>Fungi</taxon>
        <taxon>Fungi incertae sedis</taxon>
        <taxon>Microsporidia</taxon>
        <taxon>Unikaryonidae</taxon>
        <taxon>Encephalitozoon</taxon>
    </lineage>
</organism>
<reference evidence="1 2" key="1">
    <citation type="journal article" date="2001" name="Nature">
        <title>Genome sequence and gene compaction of the eukaryote parasite Encephalitozoon cuniculi.</title>
        <authorList>
            <person name="Katinka M.D."/>
            <person name="Duprat S."/>
            <person name="Cornillot E."/>
            <person name="Metenier G."/>
            <person name="Thomarat F."/>
            <person name="Prensier G."/>
            <person name="Barbe V."/>
            <person name="Peyretaillade E."/>
            <person name="Brottier P."/>
            <person name="Wincker P."/>
            <person name="Delbac F."/>
            <person name="El Alaoui H."/>
            <person name="Peyret P."/>
            <person name="Saurin W."/>
            <person name="Gouy M."/>
            <person name="Weissenbach J."/>
            <person name="Vivares C.P."/>
        </authorList>
    </citation>
    <scope>NUCLEOTIDE SEQUENCE [LARGE SCALE GENOMIC DNA]</scope>
    <source>
        <strain evidence="1 2">GB-M1</strain>
    </source>
</reference>
<dbReference type="Proteomes" id="UP000000819">
    <property type="component" value="Chromosome III"/>
</dbReference>
<dbReference type="AlphaFoldDB" id="Q8SW22"/>
<dbReference type="STRING" id="284813.Q8SW22"/>
<sequence>MDEMAGIVEACFGETIREATRLLDRNGEHFLLCGLDPEVLLIVLGLVRTYAERMNRTVVQVLPTTPKDENPGGKVFFIDIDGEMPMSRQLHVYHYLEKTRRHPCCLVLVSSSCTSLDRLERRVKSRFNHRVFFLGFLPLGSYKILYRKLTGADDEEDVQRQYTVNPSISELSKRAIMKKYRILEYSAETLYALLNPVHIALVLMAFRKRIKYINCVSEFRAFTSSVNELKGTTSMEILLYFLDILDFGLIDKEGALLVDACSFKRHVSSVRPLYLKSLMHKST</sequence>
<dbReference type="GeneID" id="858780"/>
<dbReference type="OMA" id="LLEFRWI"/>
<protein>
    <submittedName>
        <fullName evidence="1">Uncharacterized protein</fullName>
    </submittedName>
</protein>
<reference evidence="1 2" key="2">
    <citation type="journal article" date="2009" name="BMC Genomics">
        <title>Identification of transcriptional signals in Encephalitozoon cuniculi widespread among Microsporidia phylum: support for accurate structural genome annotation.</title>
        <authorList>
            <person name="Peyretaillade E."/>
            <person name="Goncalves O."/>
            <person name="Terrat S."/>
            <person name="Dugat-Bony E."/>
            <person name="Wincker P."/>
            <person name="Cornman R.S."/>
            <person name="Evans J.D."/>
            <person name="Delbac F."/>
            <person name="Peyret P."/>
        </authorList>
    </citation>
    <scope>NUCLEOTIDE SEQUENCE [LARGE SCALE GENOMIC DNA]</scope>
    <source>
        <strain evidence="1 2">GB-M1</strain>
    </source>
</reference>
<accession>Q8SW22</accession>
<dbReference type="InParanoid" id="Q8SW22"/>
<dbReference type="OrthoDB" id="2189670at2759"/>
<dbReference type="VEuPathDB" id="MicrosporidiaDB:ECU03_1090"/>
<evidence type="ECO:0000313" key="1">
    <source>
        <dbReference type="EMBL" id="CAD26253.1"/>
    </source>
</evidence>
<dbReference type="RefSeq" id="NP_597618.1">
    <property type="nucleotide sequence ID" value="NM_001040982.1"/>
</dbReference>
<dbReference type="HOGENOM" id="CLU_086720_0_0_1"/>